<protein>
    <submittedName>
        <fullName evidence="2">Uncharacterized protein</fullName>
    </submittedName>
</protein>
<reference evidence="2 3" key="1">
    <citation type="journal article" date="2018" name="G3 (Bethesda)">
        <title>A High-Quality Reference Genome for the Invasive Mosquitofish Gambusia affinis Using a Chicago Library.</title>
        <authorList>
            <person name="Hoffberg S.L."/>
            <person name="Troendle N.J."/>
            <person name="Glenn T.C."/>
            <person name="Mahmud O."/>
            <person name="Louha S."/>
            <person name="Chalopin D."/>
            <person name="Bennetzen J.L."/>
            <person name="Mauricio R."/>
        </authorList>
    </citation>
    <scope>NUCLEOTIDE SEQUENCE [LARGE SCALE GENOMIC DNA]</scope>
    <source>
        <strain evidence="2">NE01/NJP1002.9</strain>
        <tissue evidence="2">Muscle</tissue>
    </source>
</reference>
<feature type="compositionally biased region" description="Basic and acidic residues" evidence="1">
    <location>
        <begin position="139"/>
        <end position="151"/>
    </location>
</feature>
<dbReference type="Proteomes" id="UP000250572">
    <property type="component" value="Unassembled WGS sequence"/>
</dbReference>
<feature type="compositionally biased region" description="Basic and acidic residues" evidence="1">
    <location>
        <begin position="169"/>
        <end position="179"/>
    </location>
</feature>
<feature type="compositionally biased region" description="Basic and acidic residues" evidence="1">
    <location>
        <begin position="56"/>
        <end position="84"/>
    </location>
</feature>
<evidence type="ECO:0000313" key="3">
    <source>
        <dbReference type="Proteomes" id="UP000250572"/>
    </source>
</evidence>
<gene>
    <name evidence="2" type="ORF">CCH79_00021127</name>
</gene>
<dbReference type="EMBL" id="NHOQ01000553">
    <property type="protein sequence ID" value="PWA29489.1"/>
    <property type="molecule type" value="Genomic_DNA"/>
</dbReference>
<feature type="region of interest" description="Disordered" evidence="1">
    <location>
        <begin position="1"/>
        <end position="100"/>
    </location>
</feature>
<dbReference type="AlphaFoldDB" id="A0A315W2L4"/>
<keyword evidence="3" id="KW-1185">Reference proteome</keyword>
<feature type="compositionally biased region" description="Basic and acidic residues" evidence="1">
    <location>
        <begin position="1"/>
        <end position="17"/>
    </location>
</feature>
<name>A0A315W2L4_GAMAF</name>
<organism evidence="2 3">
    <name type="scientific">Gambusia affinis</name>
    <name type="common">Western mosquitofish</name>
    <name type="synonym">Heterandria affinis</name>
    <dbReference type="NCBI Taxonomy" id="33528"/>
    <lineage>
        <taxon>Eukaryota</taxon>
        <taxon>Metazoa</taxon>
        <taxon>Chordata</taxon>
        <taxon>Craniata</taxon>
        <taxon>Vertebrata</taxon>
        <taxon>Euteleostomi</taxon>
        <taxon>Actinopterygii</taxon>
        <taxon>Neopterygii</taxon>
        <taxon>Teleostei</taxon>
        <taxon>Neoteleostei</taxon>
        <taxon>Acanthomorphata</taxon>
        <taxon>Ovalentaria</taxon>
        <taxon>Atherinomorphae</taxon>
        <taxon>Cyprinodontiformes</taxon>
        <taxon>Poeciliidae</taxon>
        <taxon>Poeciliinae</taxon>
        <taxon>Gambusia</taxon>
    </lineage>
</organism>
<comment type="caution">
    <text evidence="2">The sequence shown here is derived from an EMBL/GenBank/DDBJ whole genome shotgun (WGS) entry which is preliminary data.</text>
</comment>
<sequence length="276" mass="32189">MAKEKGNKMLHEIDQRVKTKKQNPLADKLAARYEQKQKQSSDMCRTERLGVLPGYRAEESRQKKEPQQKVKTQDNVTDKGRDVQYKSVLDQDSDKDKSREIHKKIVYDQLSLIQKKEANKRAFMEDRLLKERIHREAAAQNREKLEKEKKAAATKTLTDSWDSQIQQKQQEKKELRETERKDMLSLIESERVPGGENSKIIHLEKQRQPVNHEVWKSLPAQGPAPKTSNVCRPLPSRQKDSKIMPARLPSLDAKSVYLRDRFKYTDAKLPSIPRPK</sequence>
<feature type="region of interest" description="Disordered" evidence="1">
    <location>
        <begin position="139"/>
        <end position="179"/>
    </location>
</feature>
<evidence type="ECO:0000313" key="2">
    <source>
        <dbReference type="EMBL" id="PWA29489.1"/>
    </source>
</evidence>
<proteinExistence type="predicted"/>
<feature type="region of interest" description="Disordered" evidence="1">
    <location>
        <begin position="217"/>
        <end position="242"/>
    </location>
</feature>
<evidence type="ECO:0000256" key="1">
    <source>
        <dbReference type="SAM" id="MobiDB-lite"/>
    </source>
</evidence>
<feature type="compositionally biased region" description="Basic and acidic residues" evidence="1">
    <location>
        <begin position="29"/>
        <end position="48"/>
    </location>
</feature>
<accession>A0A315W2L4</accession>